<evidence type="ECO:0000256" key="1">
    <source>
        <dbReference type="SAM" id="MobiDB-lite"/>
    </source>
</evidence>
<dbReference type="GO" id="GO:0048011">
    <property type="term" value="P:neurotrophin TRK receptor signaling pathway"/>
    <property type="evidence" value="ECO:0007669"/>
    <property type="project" value="InterPro"/>
</dbReference>
<feature type="compositionally biased region" description="Acidic residues" evidence="1">
    <location>
        <begin position="247"/>
        <end position="256"/>
    </location>
</feature>
<reference evidence="2" key="1">
    <citation type="submission" date="2022-01" db="EMBL/GenBank/DDBJ databases">
        <authorList>
            <person name="King R."/>
        </authorList>
    </citation>
    <scope>NUCLEOTIDE SEQUENCE</scope>
</reference>
<gene>
    <name evidence="2" type="ORF">NEZAVI_LOCUS4037</name>
</gene>
<organism evidence="2 3">
    <name type="scientific">Nezara viridula</name>
    <name type="common">Southern green stink bug</name>
    <name type="synonym">Cimex viridulus</name>
    <dbReference type="NCBI Taxonomy" id="85310"/>
    <lineage>
        <taxon>Eukaryota</taxon>
        <taxon>Metazoa</taxon>
        <taxon>Ecdysozoa</taxon>
        <taxon>Arthropoda</taxon>
        <taxon>Hexapoda</taxon>
        <taxon>Insecta</taxon>
        <taxon>Pterygota</taxon>
        <taxon>Neoptera</taxon>
        <taxon>Paraneoptera</taxon>
        <taxon>Hemiptera</taxon>
        <taxon>Heteroptera</taxon>
        <taxon>Panheteroptera</taxon>
        <taxon>Pentatomomorpha</taxon>
        <taxon>Pentatomoidea</taxon>
        <taxon>Pentatomidae</taxon>
        <taxon>Pentatominae</taxon>
        <taxon>Nezara</taxon>
    </lineage>
</organism>
<evidence type="ECO:0000313" key="2">
    <source>
        <dbReference type="EMBL" id="CAH1393354.1"/>
    </source>
</evidence>
<dbReference type="EMBL" id="OV725078">
    <property type="protein sequence ID" value="CAH1393354.1"/>
    <property type="molecule type" value="Genomic_DNA"/>
</dbReference>
<sequence>MQITCDCLNIIISSSATDFSSDETSRDCFPNYSFFKEDVALLCLCLVTVRVPSLVKERVIGDWKVVSCLNCGQACYSTSDNLAFNSVIVKRNLEKEISQVNALKQSDIYSPVFNVLLYDDISLESDFDLKVSLYPAALTWLSEQTSKTEERIKIFTEKEYAVLDTMRRRAYRDQIAILRKEKDLLKEKSRKDSFEELSESLKLTSLSESFKKSTDQLFSDDPSMDSEGVFLLEEYESKDDDKKLNESDFEDSDNENDSYISRKQGISQLAKSLPIPVPQFMEDRRPNDPERGSPEVPSDIAASIKALAKSVHGDAIFGELPRPRFSTHL</sequence>
<dbReference type="Proteomes" id="UP001152798">
    <property type="component" value="Chromosome 2"/>
</dbReference>
<feature type="region of interest" description="Disordered" evidence="1">
    <location>
        <begin position="271"/>
        <end position="299"/>
    </location>
</feature>
<dbReference type="PANTHER" id="PTHR21844">
    <property type="entry name" value="AKT1 SUBSTRATE 1 PROTEIN"/>
    <property type="match status" value="1"/>
</dbReference>
<dbReference type="Pfam" id="PF15798">
    <property type="entry name" value="PRAS"/>
    <property type="match status" value="1"/>
</dbReference>
<keyword evidence="3" id="KW-1185">Reference proteome</keyword>
<dbReference type="GO" id="GO:0005737">
    <property type="term" value="C:cytoplasm"/>
    <property type="evidence" value="ECO:0007669"/>
    <property type="project" value="TreeGrafter"/>
</dbReference>
<dbReference type="OrthoDB" id="9992964at2759"/>
<proteinExistence type="predicted"/>
<accession>A0A9P0E3S1</accession>
<dbReference type="GO" id="GO:0032007">
    <property type="term" value="P:negative regulation of TOR signaling"/>
    <property type="evidence" value="ECO:0007669"/>
    <property type="project" value="InterPro"/>
</dbReference>
<name>A0A9P0E3S1_NEZVI</name>
<feature type="region of interest" description="Disordered" evidence="1">
    <location>
        <begin position="237"/>
        <end position="258"/>
    </location>
</feature>
<feature type="compositionally biased region" description="Basic and acidic residues" evidence="1">
    <location>
        <begin position="281"/>
        <end position="293"/>
    </location>
</feature>
<dbReference type="PANTHER" id="PTHR21844:SF2">
    <property type="entry name" value="PROLINE-RICH AKT1 SUBSTRATE 1"/>
    <property type="match status" value="1"/>
</dbReference>
<evidence type="ECO:0000313" key="3">
    <source>
        <dbReference type="Proteomes" id="UP001152798"/>
    </source>
</evidence>
<protein>
    <submittedName>
        <fullName evidence="2">Uncharacterized protein</fullName>
    </submittedName>
</protein>
<dbReference type="AlphaFoldDB" id="A0A9P0E3S1"/>
<dbReference type="InterPro" id="IPR026682">
    <property type="entry name" value="AKT1S1"/>
</dbReference>